<dbReference type="RefSeq" id="WP_071454286.1">
    <property type="nucleotide sequence ID" value="NZ_CP017675.1"/>
</dbReference>
<evidence type="ECO:0000313" key="10">
    <source>
        <dbReference type="EMBL" id="APB33746.1"/>
    </source>
</evidence>
<dbReference type="SUPFAM" id="SSF54292">
    <property type="entry name" value="2Fe-2S ferredoxin-like"/>
    <property type="match status" value="1"/>
</dbReference>
<dbReference type="InterPro" id="IPR010241">
    <property type="entry name" value="Fd_pln"/>
</dbReference>
<keyword evidence="2" id="KW-0813">Transport</keyword>
<evidence type="ECO:0000313" key="11">
    <source>
        <dbReference type="Proteomes" id="UP000180235"/>
    </source>
</evidence>
<dbReference type="GO" id="GO:0051537">
    <property type="term" value="F:2 iron, 2 sulfur cluster binding"/>
    <property type="evidence" value="ECO:0007669"/>
    <property type="project" value="UniProtKB-KW"/>
</dbReference>
<evidence type="ECO:0000256" key="8">
    <source>
        <dbReference type="ARBA" id="ARBA00034078"/>
    </source>
</evidence>
<dbReference type="AlphaFoldDB" id="A0A1J0ACT3"/>
<dbReference type="Proteomes" id="UP000180235">
    <property type="component" value="Chromosome"/>
</dbReference>
<dbReference type="Pfam" id="PF00111">
    <property type="entry name" value="Fer2"/>
    <property type="match status" value="1"/>
</dbReference>
<keyword evidence="11" id="KW-1185">Reference proteome</keyword>
<evidence type="ECO:0000256" key="2">
    <source>
        <dbReference type="ARBA" id="ARBA00022448"/>
    </source>
</evidence>
<keyword evidence="4" id="KW-0479">Metal-binding</keyword>
<dbReference type="InterPro" id="IPR006058">
    <property type="entry name" value="2Fe2S_fd_BS"/>
</dbReference>
<keyword evidence="6" id="KW-0408">Iron</keyword>
<dbReference type="OrthoDB" id="462043at2"/>
<dbReference type="EMBL" id="CP017675">
    <property type="protein sequence ID" value="APB33746.1"/>
    <property type="molecule type" value="Genomic_DNA"/>
</dbReference>
<dbReference type="PROSITE" id="PS00197">
    <property type="entry name" value="2FE2S_FER_1"/>
    <property type="match status" value="1"/>
</dbReference>
<keyword evidence="5" id="KW-0249">Electron transport</keyword>
<proteinExistence type="inferred from homology"/>
<accession>A0A1J0ACT3</accession>
<dbReference type="CDD" id="cd00207">
    <property type="entry name" value="fer2"/>
    <property type="match status" value="1"/>
</dbReference>
<sequence>MYQVHLFNPEQGTRQVIDCAADETILDAAENAGLDLPYSCRAGVCGTCATKLTAGVAPDQSDQSFLDERQIARGLVLICSAYATGDCTLTTHQRV</sequence>
<comment type="cofactor">
    <cofactor evidence="8">
        <name>[2Fe-2S] cluster</name>
        <dbReference type="ChEBI" id="CHEBI:190135"/>
    </cofactor>
</comment>
<evidence type="ECO:0000256" key="4">
    <source>
        <dbReference type="ARBA" id="ARBA00022723"/>
    </source>
</evidence>
<dbReference type="PANTHER" id="PTHR43112:SF3">
    <property type="entry name" value="FERREDOXIN-2, CHLOROPLASTIC"/>
    <property type="match status" value="1"/>
</dbReference>
<dbReference type="PANTHER" id="PTHR43112">
    <property type="entry name" value="FERREDOXIN"/>
    <property type="match status" value="1"/>
</dbReference>
<dbReference type="KEGG" id="glt:GlitD10_1425"/>
<keyword evidence="7" id="KW-0411">Iron-sulfur</keyword>
<comment type="similarity">
    <text evidence="1">Belongs to the 2Fe2S plant-type ferredoxin family.</text>
</comment>
<evidence type="ECO:0000256" key="6">
    <source>
        <dbReference type="ARBA" id="ARBA00023004"/>
    </source>
</evidence>
<protein>
    <submittedName>
        <fullName evidence="10">Ferredoxin</fullName>
    </submittedName>
</protein>
<dbReference type="GO" id="GO:0009055">
    <property type="term" value="F:electron transfer activity"/>
    <property type="evidence" value="ECO:0007669"/>
    <property type="project" value="InterPro"/>
</dbReference>
<evidence type="ECO:0000259" key="9">
    <source>
        <dbReference type="PROSITE" id="PS51085"/>
    </source>
</evidence>
<evidence type="ECO:0000256" key="1">
    <source>
        <dbReference type="ARBA" id="ARBA00007874"/>
    </source>
</evidence>
<feature type="domain" description="2Fe-2S ferredoxin-type" evidence="9">
    <location>
        <begin position="2"/>
        <end position="95"/>
    </location>
</feature>
<dbReference type="InterPro" id="IPR036010">
    <property type="entry name" value="2Fe-2S_ferredoxin-like_sf"/>
</dbReference>
<dbReference type="Gene3D" id="3.10.20.30">
    <property type="match status" value="1"/>
</dbReference>
<dbReference type="GO" id="GO:0046872">
    <property type="term" value="F:metal ion binding"/>
    <property type="evidence" value="ECO:0007669"/>
    <property type="project" value="UniProtKB-KW"/>
</dbReference>
<evidence type="ECO:0000256" key="7">
    <source>
        <dbReference type="ARBA" id="ARBA00023014"/>
    </source>
</evidence>
<evidence type="ECO:0000256" key="3">
    <source>
        <dbReference type="ARBA" id="ARBA00022714"/>
    </source>
</evidence>
<organism evidence="10 11">
    <name type="scientific">Gloeomargarita lithophora Alchichica-D10</name>
    <dbReference type="NCBI Taxonomy" id="1188229"/>
    <lineage>
        <taxon>Bacteria</taxon>
        <taxon>Bacillati</taxon>
        <taxon>Cyanobacteriota</taxon>
        <taxon>Cyanophyceae</taxon>
        <taxon>Gloeomargaritales</taxon>
        <taxon>Gloeomargaritaceae</taxon>
        <taxon>Gloeomargarita</taxon>
    </lineage>
</organism>
<evidence type="ECO:0000256" key="5">
    <source>
        <dbReference type="ARBA" id="ARBA00022982"/>
    </source>
</evidence>
<dbReference type="InterPro" id="IPR012675">
    <property type="entry name" value="Beta-grasp_dom_sf"/>
</dbReference>
<gene>
    <name evidence="10" type="primary">petF-1</name>
    <name evidence="10" type="ORF">GlitD10_1425</name>
</gene>
<name>A0A1J0ACT3_9CYAN</name>
<dbReference type="NCBIfam" id="TIGR02008">
    <property type="entry name" value="fdx_plant"/>
    <property type="match status" value="1"/>
</dbReference>
<dbReference type="STRING" id="1188229.GlitD10_1425"/>
<keyword evidence="3" id="KW-0001">2Fe-2S</keyword>
<dbReference type="GO" id="GO:0022900">
    <property type="term" value="P:electron transport chain"/>
    <property type="evidence" value="ECO:0007669"/>
    <property type="project" value="InterPro"/>
</dbReference>
<dbReference type="InterPro" id="IPR001041">
    <property type="entry name" value="2Fe-2S_ferredoxin-type"/>
</dbReference>
<dbReference type="PROSITE" id="PS51085">
    <property type="entry name" value="2FE2S_FER_2"/>
    <property type="match status" value="1"/>
</dbReference>
<reference evidence="10 11" key="1">
    <citation type="submission" date="2016-10" db="EMBL/GenBank/DDBJ databases">
        <title>Description of Gloeomargarita lithophora gen. nov., sp. nov., a thylakoid-bearing basal-branching cyanobacterium with intracellular carbonates, and proposal for Gloeomargaritales ord. nov.</title>
        <authorList>
            <person name="Moreira D."/>
            <person name="Tavera R."/>
            <person name="Benzerara K."/>
            <person name="Skouri-Panet F."/>
            <person name="Couradeau E."/>
            <person name="Gerard E."/>
            <person name="Loussert C."/>
            <person name="Novelo E."/>
            <person name="Zivanovic Y."/>
            <person name="Lopez-Garcia P."/>
        </authorList>
    </citation>
    <scope>NUCLEOTIDE SEQUENCE [LARGE SCALE GENOMIC DNA]</scope>
    <source>
        <strain evidence="10 11">D10</strain>
    </source>
</reference>